<organism evidence="5 6">
    <name type="scientific">Saccharopolyspora mangrovi</name>
    <dbReference type="NCBI Taxonomy" id="3082379"/>
    <lineage>
        <taxon>Bacteria</taxon>
        <taxon>Bacillati</taxon>
        <taxon>Actinomycetota</taxon>
        <taxon>Actinomycetes</taxon>
        <taxon>Pseudonocardiales</taxon>
        <taxon>Pseudonocardiaceae</taxon>
        <taxon>Saccharopolyspora</taxon>
    </lineage>
</organism>
<dbReference type="SUPFAM" id="SSF46894">
    <property type="entry name" value="C-terminal effector domain of the bipartite response regulators"/>
    <property type="match status" value="1"/>
</dbReference>
<keyword evidence="2" id="KW-0238">DNA-binding</keyword>
<evidence type="ECO:0000256" key="1">
    <source>
        <dbReference type="ARBA" id="ARBA00023015"/>
    </source>
</evidence>
<dbReference type="PRINTS" id="PR00038">
    <property type="entry name" value="HTHLUXR"/>
</dbReference>
<gene>
    <name evidence="5" type="ORF">R4I43_22195</name>
</gene>
<dbReference type="CDD" id="cd06170">
    <property type="entry name" value="LuxR_C_like"/>
    <property type="match status" value="1"/>
</dbReference>
<dbReference type="Proteomes" id="UP001327093">
    <property type="component" value="Unassembled WGS sequence"/>
</dbReference>
<dbReference type="PROSITE" id="PS50043">
    <property type="entry name" value="HTH_LUXR_2"/>
    <property type="match status" value="1"/>
</dbReference>
<dbReference type="InterPro" id="IPR000792">
    <property type="entry name" value="Tscrpt_reg_LuxR_C"/>
</dbReference>
<dbReference type="EMBL" id="JAWLNX010000016">
    <property type="protein sequence ID" value="MEB3370122.1"/>
    <property type="molecule type" value="Genomic_DNA"/>
</dbReference>
<evidence type="ECO:0000313" key="5">
    <source>
        <dbReference type="EMBL" id="MEB3370122.1"/>
    </source>
</evidence>
<evidence type="ECO:0000313" key="6">
    <source>
        <dbReference type="Proteomes" id="UP001327093"/>
    </source>
</evidence>
<evidence type="ECO:0000259" key="4">
    <source>
        <dbReference type="PROSITE" id="PS50043"/>
    </source>
</evidence>
<dbReference type="InterPro" id="IPR036388">
    <property type="entry name" value="WH-like_DNA-bd_sf"/>
</dbReference>
<protein>
    <submittedName>
        <fullName evidence="5">Helix-turn-helix transcriptional regulator</fullName>
    </submittedName>
</protein>
<feature type="domain" description="HTH luxR-type" evidence="4">
    <location>
        <begin position="50"/>
        <end position="115"/>
    </location>
</feature>
<proteinExistence type="predicted"/>
<accession>A0ABU6AEZ7</accession>
<dbReference type="PANTHER" id="PTHR44688:SF16">
    <property type="entry name" value="DNA-BINDING TRANSCRIPTIONAL ACTIVATOR DEVR_DOSR"/>
    <property type="match status" value="1"/>
</dbReference>
<evidence type="ECO:0000256" key="3">
    <source>
        <dbReference type="ARBA" id="ARBA00023163"/>
    </source>
</evidence>
<dbReference type="PANTHER" id="PTHR44688">
    <property type="entry name" value="DNA-BINDING TRANSCRIPTIONAL ACTIVATOR DEVR_DOSR"/>
    <property type="match status" value="1"/>
</dbReference>
<sequence>MRELVDEALSVSLPKCLENIPEQSFLHWQGSTFAVRSRRGAGHVLLDVRAAAVPAGLTVRELDISTLLIGGLTNAQIAEVLGISTKTASRHVENIMAKLSVSTRTTAAVNCAKLGLRNWDQAG</sequence>
<comment type="caution">
    <text evidence="5">The sequence shown here is derived from an EMBL/GenBank/DDBJ whole genome shotgun (WGS) entry which is preliminary data.</text>
</comment>
<dbReference type="Pfam" id="PF00196">
    <property type="entry name" value="GerE"/>
    <property type="match status" value="1"/>
</dbReference>
<dbReference type="InterPro" id="IPR016032">
    <property type="entry name" value="Sig_transdc_resp-reg_C-effctor"/>
</dbReference>
<keyword evidence="6" id="KW-1185">Reference proteome</keyword>
<dbReference type="RefSeq" id="WP_324267607.1">
    <property type="nucleotide sequence ID" value="NZ_JAWLNX010000016.1"/>
</dbReference>
<keyword evidence="3" id="KW-0804">Transcription</keyword>
<dbReference type="Gene3D" id="1.10.10.10">
    <property type="entry name" value="Winged helix-like DNA-binding domain superfamily/Winged helix DNA-binding domain"/>
    <property type="match status" value="1"/>
</dbReference>
<reference evidence="5 6" key="1">
    <citation type="submission" date="2023-10" db="EMBL/GenBank/DDBJ databases">
        <title>Saccharopolyspora sp. nov., isolated from mangrove soil.</title>
        <authorList>
            <person name="Lu Y."/>
            <person name="Liu W."/>
        </authorList>
    </citation>
    <scope>NUCLEOTIDE SEQUENCE [LARGE SCALE GENOMIC DNA]</scope>
    <source>
        <strain evidence="5 6">S2-29</strain>
    </source>
</reference>
<name>A0ABU6AEZ7_9PSEU</name>
<evidence type="ECO:0000256" key="2">
    <source>
        <dbReference type="ARBA" id="ARBA00023125"/>
    </source>
</evidence>
<dbReference type="SMART" id="SM00421">
    <property type="entry name" value="HTH_LUXR"/>
    <property type="match status" value="1"/>
</dbReference>
<keyword evidence="1" id="KW-0805">Transcription regulation</keyword>